<dbReference type="AlphaFoldDB" id="A0A2N9HE44"/>
<sequence length="193" mass="23082">MGDLDFQLPYGSQAFRYKPPIEGDNQKLEGLQAPQTPDSINQACGDDVSYDSFVDFERPIGGKAEKAKQERKESEKEAVAVFMERKTRFLEDAHEAEKELIRIKKKKICLIELKMTEKINIKKERLRFEQEKEDEKMRREDAKMRRENERLWLKRIKQEERIMMIDMSVLSERQKQYYDQLQMEILESQKKKA</sequence>
<evidence type="ECO:0000259" key="1">
    <source>
        <dbReference type="Pfam" id="PF14303"/>
    </source>
</evidence>
<dbReference type="InterPro" id="IPR029466">
    <property type="entry name" value="NAM-associated_C"/>
</dbReference>
<name>A0A2N9HE44_FAGSY</name>
<organism evidence="2">
    <name type="scientific">Fagus sylvatica</name>
    <name type="common">Beechnut</name>
    <dbReference type="NCBI Taxonomy" id="28930"/>
    <lineage>
        <taxon>Eukaryota</taxon>
        <taxon>Viridiplantae</taxon>
        <taxon>Streptophyta</taxon>
        <taxon>Embryophyta</taxon>
        <taxon>Tracheophyta</taxon>
        <taxon>Spermatophyta</taxon>
        <taxon>Magnoliopsida</taxon>
        <taxon>eudicotyledons</taxon>
        <taxon>Gunneridae</taxon>
        <taxon>Pentapetalae</taxon>
        <taxon>rosids</taxon>
        <taxon>fabids</taxon>
        <taxon>Fagales</taxon>
        <taxon>Fagaceae</taxon>
        <taxon>Fagus</taxon>
    </lineage>
</organism>
<feature type="domain" description="No apical meristem-associated C-terminal" evidence="1">
    <location>
        <begin position="37"/>
        <end position="185"/>
    </location>
</feature>
<dbReference type="Pfam" id="PF14303">
    <property type="entry name" value="NAM-associated"/>
    <property type="match status" value="1"/>
</dbReference>
<reference evidence="2" key="1">
    <citation type="submission" date="2018-02" db="EMBL/GenBank/DDBJ databases">
        <authorList>
            <person name="Cohen D.B."/>
            <person name="Kent A.D."/>
        </authorList>
    </citation>
    <scope>NUCLEOTIDE SEQUENCE</scope>
</reference>
<evidence type="ECO:0000313" key="2">
    <source>
        <dbReference type="EMBL" id="SPD09941.1"/>
    </source>
</evidence>
<gene>
    <name evidence="2" type="ORF">FSB_LOCUS37823</name>
</gene>
<proteinExistence type="predicted"/>
<protein>
    <recommendedName>
        <fullName evidence="1">No apical meristem-associated C-terminal domain-containing protein</fullName>
    </recommendedName>
</protein>
<accession>A0A2N9HE44</accession>
<dbReference type="EMBL" id="OIVN01003268">
    <property type="protein sequence ID" value="SPD09941.1"/>
    <property type="molecule type" value="Genomic_DNA"/>
</dbReference>